<evidence type="ECO:0000313" key="3">
    <source>
        <dbReference type="Proteomes" id="UP000193781"/>
    </source>
</evidence>
<evidence type="ECO:0000313" key="2">
    <source>
        <dbReference type="EMBL" id="ORW25535.1"/>
    </source>
</evidence>
<dbReference type="Proteomes" id="UP000193781">
    <property type="component" value="Unassembled WGS sequence"/>
</dbReference>
<sequence>MARERYDRPKNLFEAASPDRARAGAEALDSFQSGMGASHVGAPSIDTVIGHSYGSTMVGAAATGGHYIDAPDGYILQIIARYKPGYPPSLQGISPCFPPELPDNRSPFPAILTA</sequence>
<dbReference type="OrthoDB" id="4761285at2"/>
<dbReference type="RefSeq" id="WP_046183761.1">
    <property type="nucleotide sequence ID" value="NZ_JACKSS010000058.1"/>
</dbReference>
<reference evidence="2 3" key="1">
    <citation type="submission" date="2016-01" db="EMBL/GenBank/DDBJ databases">
        <title>The new phylogeny of the genus Mycobacterium.</title>
        <authorList>
            <person name="Tarcisio F."/>
            <person name="Conor M."/>
            <person name="Antonella G."/>
            <person name="Elisabetta G."/>
            <person name="Giulia F.S."/>
            <person name="Sara T."/>
            <person name="Anna F."/>
            <person name="Clotilde B."/>
            <person name="Roberto B."/>
            <person name="Veronica D.S."/>
            <person name="Fabio R."/>
            <person name="Monica P."/>
            <person name="Olivier J."/>
            <person name="Enrico T."/>
            <person name="Nicola S."/>
        </authorList>
    </citation>
    <scope>NUCLEOTIDE SEQUENCE [LARGE SCALE GENOMIC DNA]</scope>
    <source>
        <strain evidence="2 3">DSM 44803</strain>
    </source>
</reference>
<feature type="domain" description="DUF1023" evidence="1">
    <location>
        <begin position="6"/>
        <end position="64"/>
    </location>
</feature>
<dbReference type="InterPro" id="IPR010427">
    <property type="entry name" value="DUF1023"/>
</dbReference>
<gene>
    <name evidence="2" type="ORF">AWC17_01800</name>
</gene>
<evidence type="ECO:0000259" key="1">
    <source>
        <dbReference type="Pfam" id="PF06259"/>
    </source>
</evidence>
<protein>
    <recommendedName>
        <fullName evidence="1">DUF1023 domain-containing protein</fullName>
    </recommendedName>
</protein>
<name>A0A1X1ZQE7_9MYCO</name>
<comment type="caution">
    <text evidence="2">The sequence shown here is derived from an EMBL/GenBank/DDBJ whole genome shotgun (WGS) entry which is preliminary data.</text>
</comment>
<dbReference type="EMBL" id="LQPH01000104">
    <property type="protein sequence ID" value="ORW25535.1"/>
    <property type="molecule type" value="Genomic_DNA"/>
</dbReference>
<keyword evidence="3" id="KW-1185">Reference proteome</keyword>
<organism evidence="2 3">
    <name type="scientific">Mycobacterium nebraskense</name>
    <dbReference type="NCBI Taxonomy" id="244292"/>
    <lineage>
        <taxon>Bacteria</taxon>
        <taxon>Bacillati</taxon>
        <taxon>Actinomycetota</taxon>
        <taxon>Actinomycetes</taxon>
        <taxon>Mycobacteriales</taxon>
        <taxon>Mycobacteriaceae</taxon>
        <taxon>Mycobacterium</taxon>
    </lineage>
</organism>
<proteinExistence type="predicted"/>
<accession>A0A1X1ZQE7</accession>
<dbReference type="AlphaFoldDB" id="A0A1X1ZQE7"/>
<dbReference type="Pfam" id="PF06259">
    <property type="entry name" value="Abhydrolase_8"/>
    <property type="match status" value="1"/>
</dbReference>